<accession>A0A521ECQ1</accession>
<keyword evidence="2" id="KW-1185">Reference proteome</keyword>
<dbReference type="Proteomes" id="UP000319712">
    <property type="component" value="Unassembled WGS sequence"/>
</dbReference>
<name>A0A521ECQ1_9EURY</name>
<proteinExistence type="predicted"/>
<evidence type="ECO:0000313" key="2">
    <source>
        <dbReference type="Proteomes" id="UP000319712"/>
    </source>
</evidence>
<dbReference type="OrthoDB" id="326182at2157"/>
<sequence length="92" mass="9629">MTLKELAEDPLAQLTAGLSGIIALLNPEVVWALTDALIASGPQLFSVISLSALTLPQVLPPSNAGEWAVVAAGVVFLAYLGQQIYGNIDREL</sequence>
<dbReference type="EMBL" id="FXTD01000010">
    <property type="protein sequence ID" value="SMO81241.1"/>
    <property type="molecule type" value="Genomic_DNA"/>
</dbReference>
<reference evidence="1 2" key="1">
    <citation type="submission" date="2017-05" db="EMBL/GenBank/DDBJ databases">
        <authorList>
            <person name="Varghese N."/>
            <person name="Submissions S."/>
        </authorList>
    </citation>
    <scope>NUCLEOTIDE SEQUENCE [LARGE SCALE GENOMIC DNA]</scope>
    <source>
        <strain evidence="1 2">DSM 19504</strain>
    </source>
</reference>
<gene>
    <name evidence="1" type="ORF">SAMN06264867_1105</name>
</gene>
<protein>
    <submittedName>
        <fullName evidence="1">Uncharacterized protein</fullName>
    </submittedName>
</protein>
<dbReference type="AlphaFoldDB" id="A0A521ECQ1"/>
<evidence type="ECO:0000313" key="1">
    <source>
        <dbReference type="EMBL" id="SMO81241.1"/>
    </source>
</evidence>
<organism evidence="1 2">
    <name type="scientific">Halorubrum cibi</name>
    <dbReference type="NCBI Taxonomy" id="413815"/>
    <lineage>
        <taxon>Archaea</taxon>
        <taxon>Methanobacteriati</taxon>
        <taxon>Methanobacteriota</taxon>
        <taxon>Stenosarchaea group</taxon>
        <taxon>Halobacteria</taxon>
        <taxon>Halobacteriales</taxon>
        <taxon>Haloferacaceae</taxon>
        <taxon>Halorubrum</taxon>
    </lineage>
</organism>
<dbReference type="RefSeq" id="WP_142987330.1">
    <property type="nucleotide sequence ID" value="NZ_FXTD01000010.1"/>
</dbReference>